<dbReference type="Gene3D" id="3.10.105.10">
    <property type="entry name" value="Dipeptide-binding Protein, Domain 3"/>
    <property type="match status" value="1"/>
</dbReference>
<keyword evidence="4" id="KW-0732">Signal</keyword>
<evidence type="ECO:0000256" key="2">
    <source>
        <dbReference type="ARBA" id="ARBA00005695"/>
    </source>
</evidence>
<evidence type="ECO:0000313" key="7">
    <source>
        <dbReference type="EMBL" id="ORI97896.1"/>
    </source>
</evidence>
<evidence type="ECO:0000259" key="6">
    <source>
        <dbReference type="Pfam" id="PF00496"/>
    </source>
</evidence>
<reference evidence="7 8" key="1">
    <citation type="journal article" date="2017" name="Front. Microbiol.">
        <title>Genomic Characterization of Dairy Associated Leuconostoc Species and Diversity of Leuconostocs in Undefined Mixed Mesophilic Starter Cultures.</title>
        <authorList>
            <person name="Frantzen C.A."/>
            <person name="Kot W."/>
            <person name="Pedersen T.B."/>
            <person name="Ardo Y.M."/>
            <person name="Broadbent J.R."/>
            <person name="Neve H."/>
            <person name="Hansen L.H."/>
            <person name="Dal Bello F."/>
            <person name="Ostlie H.M."/>
            <person name="Kleppen H.P."/>
            <person name="Vogensen F.K."/>
            <person name="Holo H."/>
        </authorList>
    </citation>
    <scope>NUCLEOTIDE SEQUENCE [LARGE SCALE GENOMIC DNA]</scope>
    <source>
        <strain evidence="7 8">LMGCF08</strain>
    </source>
</reference>
<dbReference type="PROSITE" id="PS01040">
    <property type="entry name" value="SBP_BACTERIAL_5"/>
    <property type="match status" value="1"/>
</dbReference>
<dbReference type="Pfam" id="PF00496">
    <property type="entry name" value="SBP_bac_5"/>
    <property type="match status" value="1"/>
</dbReference>
<dbReference type="PANTHER" id="PTHR30290:SF10">
    <property type="entry name" value="PERIPLASMIC OLIGOPEPTIDE-BINDING PROTEIN-RELATED"/>
    <property type="match status" value="1"/>
</dbReference>
<dbReference type="InterPro" id="IPR030678">
    <property type="entry name" value="Peptide/Ni-bd"/>
</dbReference>
<keyword evidence="3" id="KW-0813">Transport</keyword>
<evidence type="ECO:0000256" key="4">
    <source>
        <dbReference type="ARBA" id="ARBA00022729"/>
    </source>
</evidence>
<organism evidence="7 8">
    <name type="scientific">Leuconostoc pseudomesenteroides</name>
    <dbReference type="NCBI Taxonomy" id="33968"/>
    <lineage>
        <taxon>Bacteria</taxon>
        <taxon>Bacillati</taxon>
        <taxon>Bacillota</taxon>
        <taxon>Bacilli</taxon>
        <taxon>Lactobacillales</taxon>
        <taxon>Lactobacillaceae</taxon>
        <taxon>Leuconostoc</taxon>
    </lineage>
</organism>
<evidence type="ECO:0000256" key="5">
    <source>
        <dbReference type="ARBA" id="ARBA00022856"/>
    </source>
</evidence>
<dbReference type="Proteomes" id="UP000192288">
    <property type="component" value="Unassembled WGS sequence"/>
</dbReference>
<dbReference type="PANTHER" id="PTHR30290">
    <property type="entry name" value="PERIPLASMIC BINDING COMPONENT OF ABC TRANSPORTER"/>
    <property type="match status" value="1"/>
</dbReference>
<sequence length="548" mass="59887">MVKRNTIIFGTIGAIVVIAAGTRVAGVWGTSGSSSDATIKTYISTDLTTQDLSKMTDTYAFEIAGNTQEGLLSKSASGKPVAGLAKSWTTSKDGLTWTFHLRKNLKWSNGTKLTAKDFVYAWRRTVNPKTASQYAYIYSGIKNADAISAGTDKDVNSLGIVAKNASTVVVTLDSPQPQFASLMSFPSFYPQNEAFNTKAGKKLGTKSSEQIYSGPYKFVGWNGTNTSFKLIPNKNYYNAKSVKNAGVNYSVIKNPATAVQEYKRGSLDLAVLSTTELQTANSKRKDYKAVPLAATSYFEYNQTGKVKGLNNQKIRQALNLATNRSEILSSIYNSVGKVPTGMTPAGLSKTASGKDFASTAKQDYSYDLEKAKQLFAEGMKEEGLTKLNLTLELTADVPQTKLVGDFMKDSWQKLSGLTISEKFVPFKQRLNDQTDQNFDIIYVNWYGDYAEPTTFLNLFTTSSPNNDGKWSNASYDAAIKKALSTDAQKGSARDKDEQLGEKILFQDSAVNPVIWGQQVQLSNPKVSGIQYFTTGAGTIYKNAVKHDK</sequence>
<evidence type="ECO:0000256" key="1">
    <source>
        <dbReference type="ARBA" id="ARBA00004193"/>
    </source>
</evidence>
<evidence type="ECO:0000256" key="3">
    <source>
        <dbReference type="ARBA" id="ARBA00022448"/>
    </source>
</evidence>
<dbReference type="SUPFAM" id="SSF53850">
    <property type="entry name" value="Periplasmic binding protein-like II"/>
    <property type="match status" value="1"/>
</dbReference>
<comment type="caution">
    <text evidence="7">The sequence shown here is derived from an EMBL/GenBank/DDBJ whole genome shotgun (WGS) entry which is preliminary data.</text>
</comment>
<dbReference type="InterPro" id="IPR023765">
    <property type="entry name" value="SBP_5_CS"/>
</dbReference>
<keyword evidence="5" id="KW-0653">Protein transport</keyword>
<protein>
    <submittedName>
        <fullName evidence="7">Peptide ABC transporter substrate-binding protein</fullName>
    </submittedName>
</protein>
<dbReference type="AlphaFoldDB" id="A0A1X0VE88"/>
<dbReference type="RefSeq" id="WP_080519357.1">
    <property type="nucleotide sequence ID" value="NZ_MPLS01000012.1"/>
</dbReference>
<feature type="domain" description="Solute-binding protein family 5" evidence="6">
    <location>
        <begin position="79"/>
        <end position="466"/>
    </location>
</feature>
<dbReference type="InterPro" id="IPR000914">
    <property type="entry name" value="SBP_5_dom"/>
</dbReference>
<keyword evidence="5" id="KW-0571">Peptide transport</keyword>
<gene>
    <name evidence="7" type="ORF">BMR96_04775</name>
</gene>
<evidence type="ECO:0000313" key="8">
    <source>
        <dbReference type="Proteomes" id="UP000192288"/>
    </source>
</evidence>
<dbReference type="CDD" id="cd08504">
    <property type="entry name" value="PBP2_OppA"/>
    <property type="match status" value="1"/>
</dbReference>
<dbReference type="Gene3D" id="3.90.76.10">
    <property type="entry name" value="Dipeptide-binding Protein, Domain 1"/>
    <property type="match status" value="1"/>
</dbReference>
<dbReference type="FunFam" id="3.90.76.10:FF:000001">
    <property type="entry name" value="Oligopeptide ABC transporter substrate-binding protein"/>
    <property type="match status" value="1"/>
</dbReference>
<name>A0A1X0VE88_LEUPS</name>
<dbReference type="EMBL" id="MPLS01000012">
    <property type="protein sequence ID" value="ORI97896.1"/>
    <property type="molecule type" value="Genomic_DNA"/>
</dbReference>
<dbReference type="STRING" id="33968.BMS77_06710"/>
<dbReference type="eggNOG" id="COG4166">
    <property type="taxonomic scope" value="Bacteria"/>
</dbReference>
<accession>A0A1X0VE88</accession>
<comment type="similarity">
    <text evidence="2">Belongs to the bacterial solute-binding protein 5 family.</text>
</comment>
<dbReference type="GO" id="GO:0015833">
    <property type="term" value="P:peptide transport"/>
    <property type="evidence" value="ECO:0007669"/>
    <property type="project" value="UniProtKB-KW"/>
</dbReference>
<dbReference type="InterPro" id="IPR039424">
    <property type="entry name" value="SBP_5"/>
</dbReference>
<dbReference type="PIRSF" id="PIRSF002741">
    <property type="entry name" value="MppA"/>
    <property type="match status" value="1"/>
</dbReference>
<dbReference type="GO" id="GO:1904680">
    <property type="term" value="F:peptide transmembrane transporter activity"/>
    <property type="evidence" value="ECO:0007669"/>
    <property type="project" value="TreeGrafter"/>
</dbReference>
<proteinExistence type="inferred from homology"/>
<dbReference type="GO" id="GO:0042597">
    <property type="term" value="C:periplasmic space"/>
    <property type="evidence" value="ECO:0007669"/>
    <property type="project" value="UniProtKB-ARBA"/>
</dbReference>
<comment type="subcellular location">
    <subcellularLocation>
        <location evidence="1">Cell membrane</location>
        <topology evidence="1">Lipid-anchor</topology>
    </subcellularLocation>
</comment>
<dbReference type="Gene3D" id="3.40.190.10">
    <property type="entry name" value="Periplasmic binding protein-like II"/>
    <property type="match status" value="1"/>
</dbReference>
<dbReference type="GO" id="GO:0043190">
    <property type="term" value="C:ATP-binding cassette (ABC) transporter complex"/>
    <property type="evidence" value="ECO:0007669"/>
    <property type="project" value="InterPro"/>
</dbReference>